<protein>
    <recommendedName>
        <fullName evidence="4">CBS domain-containing protein</fullName>
    </recommendedName>
</protein>
<dbReference type="PANTHER" id="PTHR12064:SF97">
    <property type="entry name" value="METAL TRANSPORTER CNNM-5"/>
    <property type="match status" value="1"/>
</dbReference>
<organism evidence="2 3">
    <name type="scientific">Sphaeroforma arctica JP610</name>
    <dbReference type="NCBI Taxonomy" id="667725"/>
    <lineage>
        <taxon>Eukaryota</taxon>
        <taxon>Ichthyosporea</taxon>
        <taxon>Ichthyophonida</taxon>
        <taxon>Sphaeroforma</taxon>
    </lineage>
</organism>
<dbReference type="GeneID" id="25916127"/>
<sequence>MNKIREIYSMGHSRIPVYRDNIQDITGCMMIKDLSLLDPDDATPLSQVELKPLQQVSEKYALFSMMNDFLTGECML</sequence>
<dbReference type="SUPFAM" id="SSF54631">
    <property type="entry name" value="CBS-domain pair"/>
    <property type="match status" value="1"/>
</dbReference>
<dbReference type="InterPro" id="IPR046342">
    <property type="entry name" value="CBS_dom_sf"/>
</dbReference>
<dbReference type="GO" id="GO:0010960">
    <property type="term" value="P:magnesium ion homeostasis"/>
    <property type="evidence" value="ECO:0007669"/>
    <property type="project" value="InterPro"/>
</dbReference>
<keyword evidence="1" id="KW-0677">Repeat</keyword>
<reference evidence="2 3" key="1">
    <citation type="submission" date="2011-02" db="EMBL/GenBank/DDBJ databases">
        <title>The Genome Sequence of Sphaeroforma arctica JP610.</title>
        <authorList>
            <consortium name="The Broad Institute Genome Sequencing Platform"/>
            <person name="Russ C."/>
            <person name="Cuomo C."/>
            <person name="Young S.K."/>
            <person name="Zeng Q."/>
            <person name="Gargeya S."/>
            <person name="Alvarado L."/>
            <person name="Berlin A."/>
            <person name="Chapman S.B."/>
            <person name="Chen Z."/>
            <person name="Freedman E."/>
            <person name="Gellesch M."/>
            <person name="Goldberg J."/>
            <person name="Griggs A."/>
            <person name="Gujja S."/>
            <person name="Heilman E."/>
            <person name="Heiman D."/>
            <person name="Howarth C."/>
            <person name="Mehta T."/>
            <person name="Neiman D."/>
            <person name="Pearson M."/>
            <person name="Roberts A."/>
            <person name="Saif S."/>
            <person name="Shea T."/>
            <person name="Shenoy N."/>
            <person name="Sisk P."/>
            <person name="Stolte C."/>
            <person name="Sykes S."/>
            <person name="White J."/>
            <person name="Yandava C."/>
            <person name="Burger G."/>
            <person name="Gray M.W."/>
            <person name="Holland P.W.H."/>
            <person name="King N."/>
            <person name="Lang F.B.F."/>
            <person name="Roger A.J."/>
            <person name="Ruiz-Trillo I."/>
            <person name="Haas B."/>
            <person name="Nusbaum C."/>
            <person name="Birren B."/>
        </authorList>
    </citation>
    <scope>NUCLEOTIDE SEQUENCE [LARGE SCALE GENOMIC DNA]</scope>
    <source>
        <strain evidence="2 3">JP610</strain>
    </source>
</reference>
<dbReference type="Gene3D" id="3.10.580.10">
    <property type="entry name" value="CBS-domain"/>
    <property type="match status" value="1"/>
</dbReference>
<keyword evidence="3" id="KW-1185">Reference proteome</keyword>
<dbReference type="GO" id="GO:0005737">
    <property type="term" value="C:cytoplasm"/>
    <property type="evidence" value="ECO:0007669"/>
    <property type="project" value="TreeGrafter"/>
</dbReference>
<evidence type="ECO:0008006" key="4">
    <source>
        <dbReference type="Google" id="ProtNLM"/>
    </source>
</evidence>
<dbReference type="PANTHER" id="PTHR12064">
    <property type="entry name" value="METAL TRANSPORTER CNNM"/>
    <property type="match status" value="1"/>
</dbReference>
<gene>
    <name evidence="2" type="ORF">SARC_15623</name>
</gene>
<dbReference type="OrthoDB" id="5353557at2759"/>
<dbReference type="STRING" id="667725.A0A0L0F5E9"/>
<evidence type="ECO:0000313" key="2">
    <source>
        <dbReference type="EMBL" id="KNC71834.1"/>
    </source>
</evidence>
<dbReference type="Proteomes" id="UP000054560">
    <property type="component" value="Unassembled WGS sequence"/>
</dbReference>
<evidence type="ECO:0000313" key="3">
    <source>
        <dbReference type="Proteomes" id="UP000054560"/>
    </source>
</evidence>
<dbReference type="GO" id="GO:0030026">
    <property type="term" value="P:intracellular manganese ion homeostasis"/>
    <property type="evidence" value="ECO:0007669"/>
    <property type="project" value="TreeGrafter"/>
</dbReference>
<accession>A0A0L0F5E9</accession>
<dbReference type="AlphaFoldDB" id="A0A0L0F5E9"/>
<dbReference type="EMBL" id="KQ248042">
    <property type="protein sequence ID" value="KNC71834.1"/>
    <property type="molecule type" value="Genomic_DNA"/>
</dbReference>
<dbReference type="InterPro" id="IPR045095">
    <property type="entry name" value="ACDP"/>
</dbReference>
<proteinExistence type="predicted"/>
<dbReference type="RefSeq" id="XP_014145736.1">
    <property type="nucleotide sequence ID" value="XM_014290261.1"/>
</dbReference>
<evidence type="ECO:0000256" key="1">
    <source>
        <dbReference type="ARBA" id="ARBA00022737"/>
    </source>
</evidence>
<name>A0A0L0F5E9_9EUKA</name>